<dbReference type="RefSeq" id="WP_046696629.1">
    <property type="nucleotide sequence ID" value="NZ_CP011376.1"/>
</dbReference>
<dbReference type="EMBL" id="CP011376">
    <property type="protein sequence ID" value="AKG07709.1"/>
    <property type="molecule type" value="Genomic_DNA"/>
</dbReference>
<sequence length="84" mass="9403">MTSGLQQYGHRLSLPYADTLYGSKFSNMKELRIQIGGGPDRAFYTFDSIRQAIVLCAGNKVGNEKQFYKQMIPLADEFISTAFG</sequence>
<accession>A0AAC8PXY4</accession>
<dbReference type="InterPro" id="IPR009241">
    <property type="entry name" value="HigB-like"/>
</dbReference>
<evidence type="ECO:0000313" key="1">
    <source>
        <dbReference type="EMBL" id="AKG07709.1"/>
    </source>
</evidence>
<name>A0AAC8PXY4_9GAMM</name>
<proteinExistence type="predicted"/>
<dbReference type="Proteomes" id="UP000077465">
    <property type="component" value="Chromosome"/>
</dbReference>
<dbReference type="AlphaFoldDB" id="A0AAC8PXY4"/>
<reference evidence="1 2" key="1">
    <citation type="submission" date="2015-05" db="EMBL/GenBank/DDBJ databases">
        <authorList>
            <person name="Dickey A."/>
            <person name="Clawson M."/>
            <person name="Bono J."/>
            <person name="Loy J.D."/>
        </authorList>
    </citation>
    <scope>NUCLEOTIDE SEQUENCE [LARGE SCALE GENOMIC DNA]</scope>
    <source>
        <strain evidence="1 2">22581</strain>
    </source>
</reference>
<gene>
    <name evidence="1" type="ORF">AAX06_05540</name>
</gene>
<protein>
    <submittedName>
        <fullName evidence="1">Uncharacterized protein</fullName>
    </submittedName>
</protein>
<evidence type="ECO:0000313" key="2">
    <source>
        <dbReference type="Proteomes" id="UP000077465"/>
    </source>
</evidence>
<dbReference type="Pfam" id="PF05973">
    <property type="entry name" value="Gp49"/>
    <property type="match status" value="1"/>
</dbReference>
<organism evidence="1 2">
    <name type="scientific">Moraxella bovoculi</name>
    <dbReference type="NCBI Taxonomy" id="386891"/>
    <lineage>
        <taxon>Bacteria</taxon>
        <taxon>Pseudomonadati</taxon>
        <taxon>Pseudomonadota</taxon>
        <taxon>Gammaproteobacteria</taxon>
        <taxon>Moraxellales</taxon>
        <taxon>Moraxellaceae</taxon>
        <taxon>Moraxella</taxon>
    </lineage>
</organism>